<dbReference type="SUPFAM" id="SSF53850">
    <property type="entry name" value="Periplasmic binding protein-like II"/>
    <property type="match status" value="1"/>
</dbReference>
<name>A0A8J6ZNJ1_DESMC</name>
<dbReference type="Proteomes" id="UP000622533">
    <property type="component" value="Unassembled WGS sequence"/>
</dbReference>
<proteinExistence type="predicted"/>
<reference evidence="4" key="1">
    <citation type="submission" date="2020-10" db="EMBL/GenBank/DDBJ databases">
        <authorList>
            <person name="Castelo-Branco R."/>
            <person name="Eusebio N."/>
            <person name="Adriana R."/>
            <person name="Vieira A."/>
            <person name="Brugerolle De Fraissinette N."/>
            <person name="Rezende De Castro R."/>
            <person name="Schneider M.P."/>
            <person name="Vasconcelos V."/>
            <person name="Leao P.N."/>
        </authorList>
    </citation>
    <scope>NUCLEOTIDE SEQUENCE</scope>
    <source>
        <strain evidence="4">LEGE 12446</strain>
    </source>
</reference>
<keyword evidence="2" id="KW-0812">Transmembrane</keyword>
<keyword evidence="1" id="KW-0732">Signal</keyword>
<dbReference type="InterPro" id="IPR024370">
    <property type="entry name" value="PBP_domain"/>
</dbReference>
<dbReference type="PANTHER" id="PTHR30570">
    <property type="entry name" value="PERIPLASMIC PHOSPHATE BINDING COMPONENT OF PHOSPHATE ABC TRANSPORTER"/>
    <property type="match status" value="1"/>
</dbReference>
<keyword evidence="2" id="KW-0472">Membrane</keyword>
<evidence type="ECO:0000313" key="5">
    <source>
        <dbReference type="Proteomes" id="UP000622533"/>
    </source>
</evidence>
<protein>
    <submittedName>
        <fullName evidence="4">PstS family phosphate ABC transporter substrate-binding protein</fullName>
    </submittedName>
</protein>
<dbReference type="InterPro" id="IPR050811">
    <property type="entry name" value="Phosphate_ABC_transporter"/>
</dbReference>
<evidence type="ECO:0000259" key="3">
    <source>
        <dbReference type="Pfam" id="PF12849"/>
    </source>
</evidence>
<comment type="caution">
    <text evidence="4">The sequence shown here is derived from an EMBL/GenBank/DDBJ whole genome shotgun (WGS) entry which is preliminary data.</text>
</comment>
<dbReference type="Gene3D" id="3.40.190.10">
    <property type="entry name" value="Periplasmic binding protein-like II"/>
    <property type="match status" value="2"/>
</dbReference>
<dbReference type="CDD" id="cd13566">
    <property type="entry name" value="PBP2_phosphate"/>
    <property type="match status" value="1"/>
</dbReference>
<dbReference type="EMBL" id="JADEXS010000288">
    <property type="protein sequence ID" value="MBE9024594.1"/>
    <property type="molecule type" value="Genomic_DNA"/>
</dbReference>
<dbReference type="AlphaFoldDB" id="A0A8J6ZNJ1"/>
<keyword evidence="5" id="KW-1185">Reference proteome</keyword>
<evidence type="ECO:0000256" key="2">
    <source>
        <dbReference type="SAM" id="Phobius"/>
    </source>
</evidence>
<dbReference type="PANTHER" id="PTHR30570:SF1">
    <property type="entry name" value="PHOSPHATE-BINDING PROTEIN PSTS"/>
    <property type="match status" value="1"/>
</dbReference>
<dbReference type="RefSeq" id="WP_193919111.1">
    <property type="nucleotide sequence ID" value="NZ_JADEXS020000001.1"/>
</dbReference>
<organism evidence="4 5">
    <name type="scientific">Desmonostoc muscorum LEGE 12446</name>
    <dbReference type="NCBI Taxonomy" id="1828758"/>
    <lineage>
        <taxon>Bacteria</taxon>
        <taxon>Bacillati</taxon>
        <taxon>Cyanobacteriota</taxon>
        <taxon>Cyanophyceae</taxon>
        <taxon>Nostocales</taxon>
        <taxon>Nostocaceae</taxon>
        <taxon>Desmonostoc</taxon>
    </lineage>
</organism>
<keyword evidence="2" id="KW-1133">Transmembrane helix</keyword>
<evidence type="ECO:0000256" key="1">
    <source>
        <dbReference type="ARBA" id="ARBA00022729"/>
    </source>
</evidence>
<sequence>MSQKNETLSLFLAVIITIGLIFGGLWFLMERWAQINVGNQSVNGNQRDSIPGANQSVNGNSNSPIPVNSKCNLPNLPQGIFNYGGSTTWAPIRKDVDSQLQSLCPQFSLRYIQPINEKPGSGTGIKMLIANQLAFSQSSRSVKAEENAEAQQKGFSLKEIPVAIDGIAIAVNHNLNIPGLTVAQIKGIYTGKITNWQEVGGVNLPITVYSRSKEAGGTVEFFVENVLNKENFGANITYIGTTTEALRKVATNPGGIYYGSAPEIVPQCTIKSLPIARTSDKFVPPYQEPFVPLSECPKKRNNLNYQAFRSGEYAITRNLFVILKQNNQTDQQAGEAYANWLLTPEGQELIEKSGFVRIK</sequence>
<feature type="transmembrane region" description="Helical" evidence="2">
    <location>
        <begin position="7"/>
        <end position="29"/>
    </location>
</feature>
<accession>A0A8J6ZNJ1</accession>
<feature type="domain" description="PBP" evidence="3">
    <location>
        <begin position="81"/>
        <end position="345"/>
    </location>
</feature>
<gene>
    <name evidence="4" type="ORF">IQ276_19835</name>
</gene>
<evidence type="ECO:0000313" key="4">
    <source>
        <dbReference type="EMBL" id="MBE9024594.1"/>
    </source>
</evidence>
<dbReference type="Pfam" id="PF12849">
    <property type="entry name" value="PBP_like_2"/>
    <property type="match status" value="1"/>
</dbReference>